<dbReference type="CDD" id="cd03506">
    <property type="entry name" value="Delta6-FADS-like"/>
    <property type="match status" value="1"/>
</dbReference>
<dbReference type="InterPro" id="IPR001199">
    <property type="entry name" value="Cyt_B5-like_heme/steroid-bd"/>
</dbReference>
<dbReference type="GO" id="GO:0016020">
    <property type="term" value="C:membrane"/>
    <property type="evidence" value="ECO:0007669"/>
    <property type="project" value="UniProtKB-SubCell"/>
</dbReference>
<evidence type="ECO:0000256" key="2">
    <source>
        <dbReference type="ARBA" id="ARBA00022692"/>
    </source>
</evidence>
<dbReference type="Pfam" id="PF00487">
    <property type="entry name" value="FA_desaturase"/>
    <property type="match status" value="1"/>
</dbReference>
<dbReference type="GO" id="GO:0055085">
    <property type="term" value="P:transmembrane transport"/>
    <property type="evidence" value="ECO:0007669"/>
    <property type="project" value="InterPro"/>
</dbReference>
<feature type="transmembrane region" description="Helical" evidence="6">
    <location>
        <begin position="630"/>
        <end position="655"/>
    </location>
</feature>
<evidence type="ECO:0000256" key="5">
    <source>
        <dbReference type="SAM" id="MobiDB-lite"/>
    </source>
</evidence>
<sequence>MLRTLLCIAAAAGSAGLLRSGALSVRHPQLRVHPASLQLPVVETESAAPLQRKRERLNVRIDDEWYDLTNWRAAHPAGAHWIDAYRNFDATEVMYGFHSDKAMGMIKRLPKSKEPPTNVPPPVATSYAFREFRRKLEAEGWYRPHWRGELQKLLPWAACLAAAKVFSLQVGPLASLATVVCYAVSNTLAGWLSHDYVHGRSPFSMAMRGFGELIGGMSTTWWSMKHNMHHALTNEIGYDEDVALEPAIYLWQPDPKVDSWLRKYQHLYWPIPFSVLFLYWRFDSIKYVMKWKKWNEAARLAVHWAAFCAFLPAKAVFLGVWLSGLLTATIVTVTHQSEEMFINENLRKYDFCEAQFRSTRDAMCSNWFSDILWGGMQWQLEHHLFPTMPRYKYKALHPLLKEWAREHKLEFRTSGEWEILVQNIDQLKKMSSLPAVPGNPNSTPLFKQELRHPMTSAREMDLAKDPAGTLAGDEPKIRDRDTPSPLSVRNQFNPAVYNPRSASVMDHLHLPDKTTKKKMAEYELSLLASGGTPAPDAVAKPALGIPFMARWTLEKLKPEGNTPRQKLWSVLVSFFPCLRWLVKYDVKRQLVPDICAGFAVSFLIVPQGLSYAGIAGLPAIRGLYSDYAPLFMYVIFGTSRQLQIGAVAIVSLLTFDTIASQANYDMLKKLADSMSVAASTNSSLAGLANQTLWNSLEAQSALITKQVEISSLLAFYCGVFSFVIGVTKFGYILELLAPPVISAFSASAAITIGLGQLRSFFGFSRDVTNVSTLHMIVGSLIEFASTVNGLASWTAVVWLCLLFLFKKLGRMKGPKAYGFPVFKPFKFIGPILVCIIAILVTWQSKLYLSPGCEHYDQVTNVANIFVPSIVNNTKAWNTSSKIKYAVNFQGIITGYYPGKDNPGCVPMPKKIDNRNTSYVLTPWPSTRGIGIVGEFGDPPNFVRPQFEKHTSGELLINAFVITIVMSLESIAIAKLMAQKNTHLGPNTLDVAQEYVALGFANIFSAITGGYPISGSFSRTALNDEVGATSPISVLVVAILVGIITKIASIAPVFFYLPQNCLSAVVLIALQNLIDFGILKWLLVNSVKDAFIWVTTFIGVLFLGVEIGLLIGASSSFLVLLVENILSPTYELGRMPSGQYAPVSQYTSAAPAQDIYIVKPEGTLFFGNAPRLAHMITTKVTDCQFIKGVVLDMCAVPFVDSTFIQTATELTEQLNACGVILTITGPNNSVMGSLVRSGLLSKVAHQCGNEASWVFLSIGDAVHAINMLQHAKDFRNHSTKELKMPRSSSAQDLTVLDHFDNI</sequence>
<feature type="transmembrane region" description="Helical" evidence="6">
    <location>
        <begin position="302"/>
        <end position="322"/>
    </location>
</feature>
<dbReference type="PROSITE" id="PS50801">
    <property type="entry name" value="STAS"/>
    <property type="match status" value="1"/>
</dbReference>
<dbReference type="InterPro" id="IPR036513">
    <property type="entry name" value="STAS_dom_sf"/>
</dbReference>
<keyword evidence="2 6" id="KW-0812">Transmembrane</keyword>
<dbReference type="InterPro" id="IPR036400">
    <property type="entry name" value="Cyt_B5-like_heme/steroid_sf"/>
</dbReference>
<dbReference type="InterPro" id="IPR002645">
    <property type="entry name" value="STAS_dom"/>
</dbReference>
<keyword evidence="3 6" id="KW-1133">Transmembrane helix</keyword>
<protein>
    <recommendedName>
        <fullName evidence="8">STAS domain-containing protein</fullName>
    </recommendedName>
</protein>
<comment type="caution">
    <text evidence="9">The sequence shown here is derived from an EMBL/GenBank/DDBJ whole genome shotgun (WGS) entry which is preliminary data.</text>
</comment>
<gene>
    <name evidence="9" type="ORF">Ctob_000237</name>
</gene>
<feature type="transmembrane region" description="Helical" evidence="6">
    <location>
        <begin position="825"/>
        <end position="842"/>
    </location>
</feature>
<dbReference type="GO" id="GO:0006629">
    <property type="term" value="P:lipid metabolic process"/>
    <property type="evidence" value="ECO:0007669"/>
    <property type="project" value="InterPro"/>
</dbReference>
<dbReference type="Gene3D" id="3.30.750.24">
    <property type="entry name" value="STAS domain"/>
    <property type="match status" value="1"/>
</dbReference>
<dbReference type="InterPro" id="IPR001902">
    <property type="entry name" value="SLC26A/SulP_fam"/>
</dbReference>
<feature type="domain" description="STAS" evidence="8">
    <location>
        <begin position="1144"/>
        <end position="1264"/>
    </location>
</feature>
<evidence type="ECO:0000256" key="7">
    <source>
        <dbReference type="SAM" id="SignalP"/>
    </source>
</evidence>
<reference evidence="10" key="1">
    <citation type="journal article" date="2015" name="PLoS Genet.">
        <title>Genome Sequence and Transcriptome Analyses of Chrysochromulina tobin: Metabolic Tools for Enhanced Algal Fitness in the Prominent Order Prymnesiales (Haptophyceae).</title>
        <authorList>
            <person name="Hovde B.T."/>
            <person name="Deodato C.R."/>
            <person name="Hunsperger H.M."/>
            <person name="Ryken S.A."/>
            <person name="Yost W."/>
            <person name="Jha R.K."/>
            <person name="Patterson J."/>
            <person name="Monnat R.J. Jr."/>
            <person name="Barlow S.B."/>
            <person name="Starkenburg S.R."/>
            <person name="Cattolico R.A."/>
        </authorList>
    </citation>
    <scope>NUCLEOTIDE SEQUENCE</scope>
    <source>
        <strain evidence="10">CCMP291</strain>
    </source>
</reference>
<name>A0A0M0JC58_9EUKA</name>
<feature type="transmembrane region" description="Helical" evidence="6">
    <location>
        <begin position="713"/>
        <end position="733"/>
    </location>
</feature>
<feature type="chain" id="PRO_5012000354" description="STAS domain-containing protein" evidence="7">
    <location>
        <begin position="16"/>
        <end position="1301"/>
    </location>
</feature>
<feature type="transmembrane region" description="Helical" evidence="6">
    <location>
        <begin position="994"/>
        <end position="1013"/>
    </location>
</feature>
<comment type="subcellular location">
    <subcellularLocation>
        <location evidence="1">Membrane</location>
        <topology evidence="1">Multi-pass membrane protein</topology>
    </subcellularLocation>
</comment>
<feature type="compositionally biased region" description="Basic and acidic residues" evidence="5">
    <location>
        <begin position="473"/>
        <end position="482"/>
    </location>
</feature>
<keyword evidence="4 6" id="KW-0472">Membrane</keyword>
<feature type="transmembrane region" description="Helical" evidence="6">
    <location>
        <begin position="1033"/>
        <end position="1056"/>
    </location>
</feature>
<evidence type="ECO:0000313" key="9">
    <source>
        <dbReference type="EMBL" id="KOO24176.1"/>
    </source>
</evidence>
<dbReference type="Pfam" id="PF01740">
    <property type="entry name" value="STAS"/>
    <property type="match status" value="1"/>
</dbReference>
<accession>A0A0M0JC58</accession>
<evidence type="ECO:0000256" key="1">
    <source>
        <dbReference type="ARBA" id="ARBA00004141"/>
    </source>
</evidence>
<dbReference type="PANTHER" id="PTHR11814">
    <property type="entry name" value="SULFATE TRANSPORTER"/>
    <property type="match status" value="1"/>
</dbReference>
<feature type="signal peptide" evidence="7">
    <location>
        <begin position="1"/>
        <end position="15"/>
    </location>
</feature>
<keyword evidence="7" id="KW-0732">Signal</keyword>
<evidence type="ECO:0000259" key="8">
    <source>
        <dbReference type="PROSITE" id="PS50801"/>
    </source>
</evidence>
<feature type="transmembrane region" description="Helical" evidence="6">
    <location>
        <begin position="783"/>
        <end position="805"/>
    </location>
</feature>
<proteinExistence type="predicted"/>
<dbReference type="InterPro" id="IPR005804">
    <property type="entry name" value="FA_desaturase_dom"/>
</dbReference>
<feature type="transmembrane region" description="Helical" evidence="6">
    <location>
        <begin position="594"/>
        <end position="618"/>
    </location>
</feature>
<dbReference type="InterPro" id="IPR011547">
    <property type="entry name" value="SLC26A/SulP_dom"/>
</dbReference>
<dbReference type="Pfam" id="PF00173">
    <property type="entry name" value="Cyt-b5"/>
    <property type="match status" value="1"/>
</dbReference>
<dbReference type="Pfam" id="PF00916">
    <property type="entry name" value="Sulfate_transp"/>
    <property type="match status" value="2"/>
</dbReference>
<dbReference type="EMBL" id="JWZX01003118">
    <property type="protein sequence ID" value="KOO24176.1"/>
    <property type="molecule type" value="Genomic_DNA"/>
</dbReference>
<feature type="region of interest" description="Disordered" evidence="5">
    <location>
        <begin position="466"/>
        <end position="492"/>
    </location>
</feature>
<organism evidence="9 10">
    <name type="scientific">Chrysochromulina tobinii</name>
    <dbReference type="NCBI Taxonomy" id="1460289"/>
    <lineage>
        <taxon>Eukaryota</taxon>
        <taxon>Haptista</taxon>
        <taxon>Haptophyta</taxon>
        <taxon>Prymnesiophyceae</taxon>
        <taxon>Prymnesiales</taxon>
        <taxon>Chrysochromulinaceae</taxon>
        <taxon>Chrysochromulina</taxon>
    </lineage>
</organism>
<feature type="transmembrane region" description="Helical" evidence="6">
    <location>
        <begin position="266"/>
        <end position="282"/>
    </location>
</feature>
<keyword evidence="10" id="KW-1185">Reference proteome</keyword>
<evidence type="ECO:0000256" key="3">
    <source>
        <dbReference type="ARBA" id="ARBA00022989"/>
    </source>
</evidence>
<feature type="transmembrane region" description="Helical" evidence="6">
    <location>
        <begin position="1063"/>
        <end position="1083"/>
    </location>
</feature>
<dbReference type="Proteomes" id="UP000037460">
    <property type="component" value="Unassembled WGS sequence"/>
</dbReference>
<evidence type="ECO:0000256" key="6">
    <source>
        <dbReference type="SAM" id="Phobius"/>
    </source>
</evidence>
<feature type="transmembrane region" description="Helical" evidence="6">
    <location>
        <begin position="1089"/>
        <end position="1121"/>
    </location>
</feature>
<dbReference type="CDD" id="cd07042">
    <property type="entry name" value="STAS_SulP_like_sulfate_transporter"/>
    <property type="match status" value="1"/>
</dbReference>
<dbReference type="Gene3D" id="3.10.120.10">
    <property type="entry name" value="Cytochrome b5-like heme/steroid binding domain"/>
    <property type="match status" value="1"/>
</dbReference>
<feature type="transmembrane region" description="Helical" evidence="6">
    <location>
        <begin position="740"/>
        <end position="763"/>
    </location>
</feature>
<dbReference type="OrthoDB" id="540766at2759"/>
<dbReference type="SUPFAM" id="SSF52091">
    <property type="entry name" value="SpoIIaa-like"/>
    <property type="match status" value="1"/>
</dbReference>
<feature type="transmembrane region" description="Helical" evidence="6">
    <location>
        <begin position="954"/>
        <end position="973"/>
    </location>
</feature>
<dbReference type="SUPFAM" id="SSF55856">
    <property type="entry name" value="Cytochrome b5-like heme/steroid binding domain"/>
    <property type="match status" value="1"/>
</dbReference>
<evidence type="ECO:0000256" key="4">
    <source>
        <dbReference type="ARBA" id="ARBA00023136"/>
    </source>
</evidence>
<evidence type="ECO:0000313" key="10">
    <source>
        <dbReference type="Proteomes" id="UP000037460"/>
    </source>
</evidence>